<dbReference type="InterPro" id="IPR054722">
    <property type="entry name" value="PolX-like_BBD"/>
</dbReference>
<evidence type="ECO:0000313" key="3">
    <source>
        <dbReference type="EMBL" id="SPD03658.1"/>
    </source>
</evidence>
<dbReference type="InterPro" id="IPR025724">
    <property type="entry name" value="GAG-pre-integrase_dom"/>
</dbReference>
<dbReference type="PANTHER" id="PTHR47481">
    <property type="match status" value="1"/>
</dbReference>
<dbReference type="EMBL" id="OIVN01002444">
    <property type="protein sequence ID" value="SPD03658.1"/>
    <property type="molecule type" value="Genomic_DNA"/>
</dbReference>
<evidence type="ECO:0000259" key="1">
    <source>
        <dbReference type="Pfam" id="PF13976"/>
    </source>
</evidence>
<dbReference type="Pfam" id="PF13976">
    <property type="entry name" value="gag_pre-integrs"/>
    <property type="match status" value="1"/>
</dbReference>
<evidence type="ECO:0000259" key="2">
    <source>
        <dbReference type="Pfam" id="PF22936"/>
    </source>
</evidence>
<organism evidence="3">
    <name type="scientific">Fagus sylvatica</name>
    <name type="common">Beechnut</name>
    <dbReference type="NCBI Taxonomy" id="28930"/>
    <lineage>
        <taxon>Eukaryota</taxon>
        <taxon>Viridiplantae</taxon>
        <taxon>Streptophyta</taxon>
        <taxon>Embryophyta</taxon>
        <taxon>Tracheophyta</taxon>
        <taxon>Spermatophyta</taxon>
        <taxon>Magnoliopsida</taxon>
        <taxon>eudicotyledons</taxon>
        <taxon>Gunneridae</taxon>
        <taxon>Pentapetalae</taxon>
        <taxon>rosids</taxon>
        <taxon>fabids</taxon>
        <taxon>Fagales</taxon>
        <taxon>Fagaceae</taxon>
        <taxon>Fagus</taxon>
    </lineage>
</organism>
<dbReference type="Pfam" id="PF14223">
    <property type="entry name" value="Retrotran_gag_2"/>
    <property type="match status" value="1"/>
</dbReference>
<protein>
    <submittedName>
        <fullName evidence="3">Uncharacterized protein</fullName>
    </submittedName>
</protein>
<accession>A0A2N9GVX3</accession>
<reference evidence="3" key="1">
    <citation type="submission" date="2018-02" db="EMBL/GenBank/DDBJ databases">
        <authorList>
            <person name="Cohen D.B."/>
            <person name="Kent A.D."/>
        </authorList>
    </citation>
    <scope>NUCLEOTIDE SEQUENCE</scope>
</reference>
<proteinExistence type="predicted"/>
<sequence>MSSSTAQSALISNPEPHSTHLTAVHHLITIKLTRENYLLWKAQVVPYLCGQHLFKFVDGSYPIPQPIIAASSAGASTTLVNLEFTQWQLQDQIMLSALISSLSEKVIAHVVKCTTSRDLWATLERMFTAQSQARLMQIHYQLSTLKKGTTSIADFFHTFTSLADTLAAINQPLLEFQLVSFLLAGLGPEYDSFVTSVQQRTEPITVDYLYGHLLNHEIRLEQSQAPVSLETANANFVSRGTSSRSGRGRNSPTDARPICQVCNRASHVVLHCYHHFDNSYYSERSAAMQAYFSTQQAPIDPNWYTDTGATNHLTSDLANLNVHFEEYLGSDQIRVGNGKGLSVAHIGTTILSTPHSSFLLKNVLHVPKITKNLISVQKFTRDTDTFMEFHPSYFLVKDRPTKKLLHKGPSKHGLYAFTTSSTSTSTLALIGERASIDRWHSRLGHPAFKVMSRILSKFSLPVVRNNNGHMSCPTCLSSKSKQLAFSPSPTRVNNPLELIYTDMWGPSPITSTNGFKYYVSFLDAYSRYL</sequence>
<name>A0A2N9GVX3_FAGSY</name>
<feature type="domain" description="GAG-pre-integrase" evidence="1">
    <location>
        <begin position="413"/>
        <end position="480"/>
    </location>
</feature>
<dbReference type="AlphaFoldDB" id="A0A2N9GVX3"/>
<dbReference type="PANTHER" id="PTHR47481:SF22">
    <property type="entry name" value="RETROTRANSPOSON GAG DOMAIN-CONTAINING PROTEIN"/>
    <property type="match status" value="1"/>
</dbReference>
<dbReference type="Pfam" id="PF22936">
    <property type="entry name" value="Pol_BBD"/>
    <property type="match status" value="1"/>
</dbReference>
<feature type="domain" description="Retrovirus-related Pol polyprotein from transposon TNT 1-94-like beta-barrel" evidence="2">
    <location>
        <begin position="303"/>
        <end position="380"/>
    </location>
</feature>
<gene>
    <name evidence="3" type="ORF">FSB_LOCUS31540</name>
</gene>